<feature type="transmembrane region" description="Helical" evidence="1">
    <location>
        <begin position="333"/>
        <end position="355"/>
    </location>
</feature>
<keyword evidence="3" id="KW-0808">Transferase</keyword>
<dbReference type="RefSeq" id="WP_344662109.1">
    <property type="nucleotide sequence ID" value="NZ_BAAAQM010000066.1"/>
</dbReference>
<feature type="transmembrane region" description="Helical" evidence="1">
    <location>
        <begin position="169"/>
        <end position="188"/>
    </location>
</feature>
<keyword evidence="1" id="KW-1133">Transmembrane helix</keyword>
<feature type="transmembrane region" description="Helical" evidence="1">
    <location>
        <begin position="239"/>
        <end position="259"/>
    </location>
</feature>
<keyword evidence="1" id="KW-0812">Transmembrane</keyword>
<dbReference type="GO" id="GO:0016746">
    <property type="term" value="F:acyltransferase activity"/>
    <property type="evidence" value="ECO:0007669"/>
    <property type="project" value="UniProtKB-KW"/>
</dbReference>
<accession>A0ABN2T6K5</accession>
<evidence type="ECO:0000256" key="1">
    <source>
        <dbReference type="SAM" id="Phobius"/>
    </source>
</evidence>
<feature type="transmembrane region" description="Helical" evidence="1">
    <location>
        <begin position="53"/>
        <end position="73"/>
    </location>
</feature>
<feature type="transmembrane region" description="Helical" evidence="1">
    <location>
        <begin position="296"/>
        <end position="313"/>
    </location>
</feature>
<evidence type="ECO:0000259" key="2">
    <source>
        <dbReference type="Pfam" id="PF01757"/>
    </source>
</evidence>
<organism evidence="3 4">
    <name type="scientific">Catenulispora subtropica</name>
    <dbReference type="NCBI Taxonomy" id="450798"/>
    <lineage>
        <taxon>Bacteria</taxon>
        <taxon>Bacillati</taxon>
        <taxon>Actinomycetota</taxon>
        <taxon>Actinomycetes</taxon>
        <taxon>Catenulisporales</taxon>
        <taxon>Catenulisporaceae</taxon>
        <taxon>Catenulispora</taxon>
    </lineage>
</organism>
<keyword evidence="1" id="KW-0472">Membrane</keyword>
<feature type="transmembrane region" description="Helical" evidence="1">
    <location>
        <begin position="208"/>
        <end position="232"/>
    </location>
</feature>
<name>A0ABN2T6K5_9ACTN</name>
<keyword evidence="3" id="KW-0012">Acyltransferase</keyword>
<dbReference type="InterPro" id="IPR002656">
    <property type="entry name" value="Acyl_transf_3_dom"/>
</dbReference>
<dbReference type="Pfam" id="PF01757">
    <property type="entry name" value="Acyl_transf_3"/>
    <property type="match status" value="1"/>
</dbReference>
<feature type="transmembrane region" description="Helical" evidence="1">
    <location>
        <begin position="12"/>
        <end position="33"/>
    </location>
</feature>
<comment type="caution">
    <text evidence="3">The sequence shown here is derived from an EMBL/GenBank/DDBJ whole genome shotgun (WGS) entry which is preliminary data.</text>
</comment>
<protein>
    <submittedName>
        <fullName evidence="3">Acyltransferase</fullName>
    </submittedName>
</protein>
<dbReference type="EMBL" id="BAAAQM010000066">
    <property type="protein sequence ID" value="GAA1999857.1"/>
    <property type="molecule type" value="Genomic_DNA"/>
</dbReference>
<feature type="domain" description="Acyltransferase 3" evidence="2">
    <location>
        <begin position="14"/>
        <end position="352"/>
    </location>
</feature>
<feature type="transmembrane region" description="Helical" evidence="1">
    <location>
        <begin position="141"/>
        <end position="162"/>
    </location>
</feature>
<evidence type="ECO:0000313" key="4">
    <source>
        <dbReference type="Proteomes" id="UP001499854"/>
    </source>
</evidence>
<feature type="transmembrane region" description="Helical" evidence="1">
    <location>
        <begin position="94"/>
        <end position="112"/>
    </location>
</feature>
<sequence length="391" mass="43089">MTAPPAGRPARLPALTGMRFFAAALVFFFHAMYQVFFSSAGAQAKYTSVFGRAGYLGVGFFFVLSGFILTWTARDTDTAPRFWRRRVCKIWPNHLITFVVAFILLAKVVHATNNLKYAAANVLLVQAWFPDLNINNGYNSISWSLSCEALFYLLFPVLLVLIRRIPARLLWACALGVTALVFLVPVAAQLLPHQQDVPFAPASEDQFWFIYFFPPVRLLDFVLGIIVARIVISGRRVPLGLGGSLAVAVAAYALAPVVFPAKATLVAVMILPTALVIANAAQTDAQARPTWLSSRVMVWLGEISFAFYLWHFMVLNYGHRALGLTRHWSTPAAFGVIALLLGVTVLLSWLLYSLVENPVMKRFSVARSARRSAAAPPVPEPVPAVARPEMP</sequence>
<feature type="transmembrane region" description="Helical" evidence="1">
    <location>
        <begin position="265"/>
        <end position="284"/>
    </location>
</feature>
<proteinExistence type="predicted"/>
<dbReference type="InterPro" id="IPR050879">
    <property type="entry name" value="Acyltransferase_3"/>
</dbReference>
<keyword evidence="4" id="KW-1185">Reference proteome</keyword>
<dbReference type="PANTHER" id="PTHR23028:SF53">
    <property type="entry name" value="ACYL_TRANSF_3 DOMAIN-CONTAINING PROTEIN"/>
    <property type="match status" value="1"/>
</dbReference>
<dbReference type="PANTHER" id="PTHR23028">
    <property type="entry name" value="ACETYLTRANSFERASE"/>
    <property type="match status" value="1"/>
</dbReference>
<evidence type="ECO:0000313" key="3">
    <source>
        <dbReference type="EMBL" id="GAA1999857.1"/>
    </source>
</evidence>
<reference evidence="3 4" key="1">
    <citation type="journal article" date="2019" name="Int. J. Syst. Evol. Microbiol.">
        <title>The Global Catalogue of Microorganisms (GCM) 10K type strain sequencing project: providing services to taxonomists for standard genome sequencing and annotation.</title>
        <authorList>
            <consortium name="The Broad Institute Genomics Platform"/>
            <consortium name="The Broad Institute Genome Sequencing Center for Infectious Disease"/>
            <person name="Wu L."/>
            <person name="Ma J."/>
        </authorList>
    </citation>
    <scope>NUCLEOTIDE SEQUENCE [LARGE SCALE GENOMIC DNA]</scope>
    <source>
        <strain evidence="3 4">JCM 16013</strain>
    </source>
</reference>
<gene>
    <name evidence="3" type="ORF">GCM10009838_76680</name>
</gene>
<dbReference type="Proteomes" id="UP001499854">
    <property type="component" value="Unassembled WGS sequence"/>
</dbReference>